<organism evidence="3 4">
    <name type="scientific">Rhamnella rubrinervis</name>
    <dbReference type="NCBI Taxonomy" id="2594499"/>
    <lineage>
        <taxon>Eukaryota</taxon>
        <taxon>Viridiplantae</taxon>
        <taxon>Streptophyta</taxon>
        <taxon>Embryophyta</taxon>
        <taxon>Tracheophyta</taxon>
        <taxon>Spermatophyta</taxon>
        <taxon>Magnoliopsida</taxon>
        <taxon>eudicotyledons</taxon>
        <taxon>Gunneridae</taxon>
        <taxon>Pentapetalae</taxon>
        <taxon>rosids</taxon>
        <taxon>fabids</taxon>
        <taxon>Rosales</taxon>
        <taxon>Rhamnaceae</taxon>
        <taxon>rhamnoid group</taxon>
        <taxon>Rhamneae</taxon>
        <taxon>Rhamnella</taxon>
    </lineage>
</organism>
<dbReference type="OrthoDB" id="1194650at2759"/>
<accession>A0A8K0GXX1</accession>
<dbReference type="PANTHER" id="PTHR48449">
    <property type="entry name" value="DUF1985 DOMAIN-CONTAINING PROTEIN"/>
    <property type="match status" value="1"/>
</dbReference>
<dbReference type="Pfam" id="PF09331">
    <property type="entry name" value="DUF1985"/>
    <property type="match status" value="1"/>
</dbReference>
<reference evidence="3" key="1">
    <citation type="submission" date="2020-03" db="EMBL/GenBank/DDBJ databases">
        <title>A high-quality chromosome-level genome assembly of a woody plant with both climbing and erect habits, Rhamnella rubrinervis.</title>
        <authorList>
            <person name="Lu Z."/>
            <person name="Yang Y."/>
            <person name="Zhu X."/>
            <person name="Sun Y."/>
        </authorList>
    </citation>
    <scope>NUCLEOTIDE SEQUENCE</scope>
    <source>
        <strain evidence="3">BYM</strain>
        <tissue evidence="3">Leaf</tissue>
    </source>
</reference>
<sequence length="515" mass="59275">MAPLKTLRKASDKSTEVTTVTEAAATKKRSREVEESSNALQTANLGYSSVKDAEALAHLAEGCPLVIYGYPRQIYEVSRRIIPEGAGDIAHLTVISNLQVALKVIYNKLQKGIDQFEASIFGDFTRMKTVQFCGGFVHHLLLRQLYNDDPHVIEFEFNGVGARFDRKAFAMFTGLNCGKFPKETEMRNLSYSLWTKYFGESGPMTQTEFGQAFKDIEFKYDNDQEIWDNVKCCMFFFLETVLLLADRSRLVKKNNFTIIENDNLLEKYPWGNLCYDLTISSFQSKMEAGKHKTSYSLYRFPLVFQYIVNNELIPTEEELHKTYMINFWYLEGMINELREDFANMRADFGLQLAQQGSDIRELKTMVGQLLQYHKQQQIVAYTPPPPSPAPEQEPHHPIHVVCDPFKPVDKKKKAALSKFLKDRKSKLSTVDGFDKISKEVYNIFLASGGWLNNDGMDVVLYFIRKMIDRNSGLFPSNVIIADCFFWASMQGRYNKHVVRDSHVDEDMEQFEQNID</sequence>
<proteinExistence type="predicted"/>
<evidence type="ECO:0000259" key="2">
    <source>
        <dbReference type="Pfam" id="PF09331"/>
    </source>
</evidence>
<keyword evidence="4" id="KW-1185">Reference proteome</keyword>
<feature type="domain" description="DUF1985" evidence="2">
    <location>
        <begin position="141"/>
        <end position="281"/>
    </location>
</feature>
<gene>
    <name evidence="3" type="ORF">FNV43_RR17637</name>
</gene>
<dbReference type="AlphaFoldDB" id="A0A8K0GXX1"/>
<name>A0A8K0GXX1_9ROSA</name>
<dbReference type="InterPro" id="IPR015410">
    <property type="entry name" value="DUF1985"/>
</dbReference>
<evidence type="ECO:0000256" key="1">
    <source>
        <dbReference type="SAM" id="MobiDB-lite"/>
    </source>
</evidence>
<dbReference type="EMBL" id="VOIH02000008">
    <property type="protein sequence ID" value="KAF3439360.1"/>
    <property type="molecule type" value="Genomic_DNA"/>
</dbReference>
<comment type="caution">
    <text evidence="3">The sequence shown here is derived from an EMBL/GenBank/DDBJ whole genome shotgun (WGS) entry which is preliminary data.</text>
</comment>
<dbReference type="PANTHER" id="PTHR48449:SF1">
    <property type="entry name" value="DUF1985 DOMAIN-CONTAINING PROTEIN"/>
    <property type="match status" value="1"/>
</dbReference>
<feature type="region of interest" description="Disordered" evidence="1">
    <location>
        <begin position="1"/>
        <end position="36"/>
    </location>
</feature>
<evidence type="ECO:0000313" key="4">
    <source>
        <dbReference type="Proteomes" id="UP000796880"/>
    </source>
</evidence>
<dbReference type="Proteomes" id="UP000796880">
    <property type="component" value="Unassembled WGS sequence"/>
</dbReference>
<protein>
    <recommendedName>
        <fullName evidence="2">DUF1985 domain-containing protein</fullName>
    </recommendedName>
</protein>
<evidence type="ECO:0000313" key="3">
    <source>
        <dbReference type="EMBL" id="KAF3439360.1"/>
    </source>
</evidence>